<dbReference type="AlphaFoldDB" id="A0A0F9R365"/>
<dbReference type="InterPro" id="IPR006158">
    <property type="entry name" value="Cobalamin-bd"/>
</dbReference>
<dbReference type="InterPro" id="IPR036594">
    <property type="entry name" value="Meth_synthase_dom"/>
</dbReference>
<dbReference type="Pfam" id="PF02607">
    <property type="entry name" value="B12-binding_2"/>
    <property type="match status" value="1"/>
</dbReference>
<dbReference type="GO" id="GO:0031419">
    <property type="term" value="F:cobalamin binding"/>
    <property type="evidence" value="ECO:0007669"/>
    <property type="project" value="InterPro"/>
</dbReference>
<dbReference type="InterPro" id="IPR003759">
    <property type="entry name" value="Cbl-bd_cap"/>
</dbReference>
<dbReference type="InterPro" id="IPR036724">
    <property type="entry name" value="Cobalamin-bd_sf"/>
</dbReference>
<proteinExistence type="predicted"/>
<reference evidence="2" key="1">
    <citation type="journal article" date="2015" name="Nature">
        <title>Complex archaea that bridge the gap between prokaryotes and eukaryotes.</title>
        <authorList>
            <person name="Spang A."/>
            <person name="Saw J.H."/>
            <person name="Jorgensen S.L."/>
            <person name="Zaremba-Niedzwiedzka K."/>
            <person name="Martijn J."/>
            <person name="Lind A.E."/>
            <person name="van Eijk R."/>
            <person name="Schleper C."/>
            <person name="Guy L."/>
            <person name="Ettema T.J."/>
        </authorList>
    </citation>
    <scope>NUCLEOTIDE SEQUENCE</scope>
</reference>
<dbReference type="SUPFAM" id="SSF52242">
    <property type="entry name" value="Cobalamin (vitamin B12)-binding domain"/>
    <property type="match status" value="1"/>
</dbReference>
<accession>A0A0F9R365</accession>
<evidence type="ECO:0000313" key="2">
    <source>
        <dbReference type="EMBL" id="KKN51035.1"/>
    </source>
</evidence>
<organism evidence="2">
    <name type="scientific">marine sediment metagenome</name>
    <dbReference type="NCBI Taxonomy" id="412755"/>
    <lineage>
        <taxon>unclassified sequences</taxon>
        <taxon>metagenomes</taxon>
        <taxon>ecological metagenomes</taxon>
    </lineage>
</organism>
<evidence type="ECO:0000259" key="1">
    <source>
        <dbReference type="PROSITE" id="PS51332"/>
    </source>
</evidence>
<sequence>MNNISQYQTEFEIKLLSVDRVKIKGFFLNLIKNYTREQIINDLIAPSLTKIGSMWENGDAALSQIYMSGKLCEEIVTDFFPKYSGTLKNTPKIGLAVLEDYHAFGMQIIRLYLKATGIKVITYELGITSEELELKVIEDKIEILLISTLMLRSALKIKLLIRNFRKNKKEILVIVGGAPFNLDKSLWIKVGADAMSVNAFEVIPLIKKLKKVEF</sequence>
<feature type="domain" description="B12-binding" evidence="1">
    <location>
        <begin position="89"/>
        <end position="214"/>
    </location>
</feature>
<dbReference type="Pfam" id="PF02310">
    <property type="entry name" value="B12-binding"/>
    <property type="match status" value="1"/>
</dbReference>
<dbReference type="Gene3D" id="3.40.50.280">
    <property type="entry name" value="Cobalamin-binding domain"/>
    <property type="match status" value="1"/>
</dbReference>
<dbReference type="Gene3D" id="1.10.1240.10">
    <property type="entry name" value="Methionine synthase domain"/>
    <property type="match status" value="1"/>
</dbReference>
<name>A0A0F9R365_9ZZZZ</name>
<dbReference type="GO" id="GO:0046872">
    <property type="term" value="F:metal ion binding"/>
    <property type="evidence" value="ECO:0007669"/>
    <property type="project" value="InterPro"/>
</dbReference>
<dbReference type="EMBL" id="LAZR01001083">
    <property type="protein sequence ID" value="KKN51035.1"/>
    <property type="molecule type" value="Genomic_DNA"/>
</dbReference>
<dbReference type="PROSITE" id="PS51332">
    <property type="entry name" value="B12_BINDING"/>
    <property type="match status" value="1"/>
</dbReference>
<protein>
    <recommendedName>
        <fullName evidence="1">B12-binding domain-containing protein</fullName>
    </recommendedName>
</protein>
<gene>
    <name evidence="2" type="ORF">LCGC14_0626870</name>
</gene>
<comment type="caution">
    <text evidence="2">The sequence shown here is derived from an EMBL/GenBank/DDBJ whole genome shotgun (WGS) entry which is preliminary data.</text>
</comment>